<reference evidence="2" key="1">
    <citation type="submission" date="2020-08" db="EMBL/GenBank/DDBJ databases">
        <title>Multicomponent nature underlies the extraordinary mechanical properties of spider dragline silk.</title>
        <authorList>
            <person name="Kono N."/>
            <person name="Nakamura H."/>
            <person name="Mori M."/>
            <person name="Yoshida Y."/>
            <person name="Ohtoshi R."/>
            <person name="Malay A.D."/>
            <person name="Moran D.A.P."/>
            <person name="Tomita M."/>
            <person name="Numata K."/>
            <person name="Arakawa K."/>
        </authorList>
    </citation>
    <scope>NUCLEOTIDE SEQUENCE</scope>
</reference>
<name>A0A8X6VCA9_TRICX</name>
<comment type="caution">
    <text evidence="2">The sequence shown here is derived from an EMBL/GenBank/DDBJ whole genome shotgun (WGS) entry which is preliminary data.</text>
</comment>
<evidence type="ECO:0000256" key="1">
    <source>
        <dbReference type="SAM" id="MobiDB-lite"/>
    </source>
</evidence>
<gene>
    <name evidence="2" type="ORF">TNCV_3505431</name>
</gene>
<evidence type="ECO:0000313" key="3">
    <source>
        <dbReference type="Proteomes" id="UP000887159"/>
    </source>
</evidence>
<organism evidence="2 3">
    <name type="scientific">Trichonephila clavipes</name>
    <name type="common">Golden silk orbweaver</name>
    <name type="synonym">Nephila clavipes</name>
    <dbReference type="NCBI Taxonomy" id="2585209"/>
    <lineage>
        <taxon>Eukaryota</taxon>
        <taxon>Metazoa</taxon>
        <taxon>Ecdysozoa</taxon>
        <taxon>Arthropoda</taxon>
        <taxon>Chelicerata</taxon>
        <taxon>Arachnida</taxon>
        <taxon>Araneae</taxon>
        <taxon>Araneomorphae</taxon>
        <taxon>Entelegynae</taxon>
        <taxon>Araneoidea</taxon>
        <taxon>Nephilidae</taxon>
        <taxon>Trichonephila</taxon>
    </lineage>
</organism>
<evidence type="ECO:0000313" key="2">
    <source>
        <dbReference type="EMBL" id="GFY02663.1"/>
    </source>
</evidence>
<accession>A0A8X6VCA9</accession>
<feature type="region of interest" description="Disordered" evidence="1">
    <location>
        <begin position="87"/>
        <end position="106"/>
    </location>
</feature>
<dbReference type="EMBL" id="BMAU01021233">
    <property type="protein sequence ID" value="GFY02663.1"/>
    <property type="molecule type" value="Genomic_DNA"/>
</dbReference>
<proteinExistence type="predicted"/>
<dbReference type="AlphaFoldDB" id="A0A8X6VCA9"/>
<sequence length="106" mass="11751">MFKEKLYPSAISHRQSSGASLWRENCGRGSLVLKVTDSWPVCQEFEPSTAEHPPCREGMQVKSIEAQTSSRCCSVEVSRGSVPAKVSFSSLDDDSKLQDPLPEYLE</sequence>
<keyword evidence="3" id="KW-1185">Reference proteome</keyword>
<dbReference type="Proteomes" id="UP000887159">
    <property type="component" value="Unassembled WGS sequence"/>
</dbReference>
<protein>
    <submittedName>
        <fullName evidence="2">Uncharacterized protein</fullName>
    </submittedName>
</protein>